<dbReference type="Pfam" id="PF26113">
    <property type="entry name" value="GH16_XgeA"/>
    <property type="match status" value="1"/>
</dbReference>
<organism evidence="9 10">
    <name type="scientific">Septoria linicola</name>
    <dbReference type="NCBI Taxonomy" id="215465"/>
    <lineage>
        <taxon>Eukaryota</taxon>
        <taxon>Fungi</taxon>
        <taxon>Dikarya</taxon>
        <taxon>Ascomycota</taxon>
        <taxon>Pezizomycotina</taxon>
        <taxon>Dothideomycetes</taxon>
        <taxon>Dothideomycetidae</taxon>
        <taxon>Mycosphaerellales</taxon>
        <taxon>Mycosphaerellaceae</taxon>
        <taxon>Septoria</taxon>
    </lineage>
</organism>
<keyword evidence="7" id="KW-0732">Signal</keyword>
<dbReference type="InterPro" id="IPR050546">
    <property type="entry name" value="Glycosyl_Hydrlase_16"/>
</dbReference>
<feature type="compositionally biased region" description="Basic residues" evidence="6">
    <location>
        <begin position="438"/>
        <end position="457"/>
    </location>
</feature>
<feature type="region of interest" description="Disordered" evidence="6">
    <location>
        <begin position="401"/>
        <end position="423"/>
    </location>
</feature>
<feature type="domain" description="GH16" evidence="8">
    <location>
        <begin position="16"/>
        <end position="276"/>
    </location>
</feature>
<dbReference type="Proteomes" id="UP001056384">
    <property type="component" value="Chromosome 6"/>
</dbReference>
<protein>
    <recommendedName>
        <fullName evidence="3">endo-1,3(4)-beta-glucanase</fullName>
        <ecNumber evidence="3">3.2.1.6</ecNumber>
    </recommendedName>
</protein>
<dbReference type="EMBL" id="CP099423">
    <property type="protein sequence ID" value="USW54883.1"/>
    <property type="molecule type" value="Genomic_DNA"/>
</dbReference>
<reference evidence="9" key="1">
    <citation type="submission" date="2022-06" db="EMBL/GenBank/DDBJ databases">
        <title>Complete genome sequences of two strains of the flax pathogen Septoria linicola.</title>
        <authorList>
            <person name="Lapalu N."/>
            <person name="Simon A."/>
            <person name="Demenou B."/>
            <person name="Paumier D."/>
            <person name="Guillot M.-P."/>
            <person name="Gout L."/>
            <person name="Valade R."/>
        </authorList>
    </citation>
    <scope>NUCLEOTIDE SEQUENCE</scope>
    <source>
        <strain evidence="9">SE15195</strain>
    </source>
</reference>
<evidence type="ECO:0000313" key="9">
    <source>
        <dbReference type="EMBL" id="USW54883.1"/>
    </source>
</evidence>
<name>A0A9Q9AZI5_9PEZI</name>
<dbReference type="InterPro" id="IPR013320">
    <property type="entry name" value="ConA-like_dom_sf"/>
</dbReference>
<evidence type="ECO:0000313" key="10">
    <source>
        <dbReference type="Proteomes" id="UP001056384"/>
    </source>
</evidence>
<dbReference type="AlphaFoldDB" id="A0A9Q9AZI5"/>
<proteinExistence type="inferred from homology"/>
<dbReference type="InterPro" id="IPR000757">
    <property type="entry name" value="Beta-glucanase-like"/>
</dbReference>
<evidence type="ECO:0000256" key="5">
    <source>
        <dbReference type="ARBA" id="ARBA00023295"/>
    </source>
</evidence>
<evidence type="ECO:0000256" key="4">
    <source>
        <dbReference type="ARBA" id="ARBA00022801"/>
    </source>
</evidence>
<evidence type="ECO:0000256" key="7">
    <source>
        <dbReference type="SAM" id="SignalP"/>
    </source>
</evidence>
<dbReference type="Gene3D" id="2.60.120.200">
    <property type="match status" value="1"/>
</dbReference>
<dbReference type="EC" id="3.2.1.6" evidence="3"/>
<dbReference type="PANTHER" id="PTHR10963:SF24">
    <property type="entry name" value="GLYCOSIDASE C21B10.07-RELATED"/>
    <property type="match status" value="1"/>
</dbReference>
<comment type="similarity">
    <text evidence="2">Belongs to the glycosyl hydrolase 16 family.</text>
</comment>
<evidence type="ECO:0000259" key="8">
    <source>
        <dbReference type="PROSITE" id="PS51762"/>
    </source>
</evidence>
<keyword evidence="10" id="KW-1185">Reference proteome</keyword>
<dbReference type="SUPFAM" id="SSF49899">
    <property type="entry name" value="Concanavalin A-like lectins/glucanases"/>
    <property type="match status" value="1"/>
</dbReference>
<gene>
    <name evidence="9" type="ORF">Slin15195_G082020</name>
</gene>
<sequence length="457" mass="48084">MLFSTLSTCFVLFSTTGWAGYVLQDDYFAQGFFDQFDFFDQPDPTNGFVSYKPQDEAWNAKLISNTSSNIIMGVDSDSVTPYGRNSVRITSKKAYSSGLIVVDIDHMPGGICGTWPAFWMVGPNWPNGGEIDMLEGVNDQTMNDVTLHTGPGCSITNNGGFSGELKYTGCASSGDNNTGCQIGATSTKTYGSGFNTNKGGVYATEWTSNYISVFFFPRGSVPDDVLGNSPQPSTWGTPIAKFSGDCDMASAFTDQQIVFDTTFCGDWAGKTWSSSSCSAKADTCNAFVENNPSAFKDAYWSVNALKVYQLGNSGATAPPPSTYAPTSTSPPLITPPVVSSYGHATSAQTTLATKSRGGYAPVVGSGGSVGYQPTVESKASTAKSPAETGTGYAPVVGSDGTIGHGGAQPAKASPTQGGGGAWWSTNADGSVGYSGHGWSHRHARHLARHKRHSGRRL</sequence>
<dbReference type="CDD" id="cd02181">
    <property type="entry name" value="GH16_fungal_Lam16A_glucanase"/>
    <property type="match status" value="1"/>
</dbReference>
<dbReference type="GO" id="GO:0009251">
    <property type="term" value="P:glucan catabolic process"/>
    <property type="evidence" value="ECO:0007669"/>
    <property type="project" value="TreeGrafter"/>
</dbReference>
<feature type="region of interest" description="Disordered" evidence="6">
    <location>
        <begin position="437"/>
        <end position="457"/>
    </location>
</feature>
<evidence type="ECO:0000256" key="2">
    <source>
        <dbReference type="ARBA" id="ARBA00006865"/>
    </source>
</evidence>
<keyword evidence="4 9" id="KW-0378">Hydrolase</keyword>
<dbReference type="PANTHER" id="PTHR10963">
    <property type="entry name" value="GLYCOSYL HYDROLASE-RELATED"/>
    <property type="match status" value="1"/>
</dbReference>
<dbReference type="PROSITE" id="PS51762">
    <property type="entry name" value="GH16_2"/>
    <property type="match status" value="1"/>
</dbReference>
<dbReference type="FunFam" id="2.60.120.200:FF:000114">
    <property type="entry name" value="Probable endo-1,3(4)-beta-glucanase NFIA_089530"/>
    <property type="match status" value="1"/>
</dbReference>
<comment type="catalytic activity">
    <reaction evidence="1">
        <text>Endohydrolysis of (1-&gt;3)- or (1-&gt;4)-linkages in beta-D-glucans when the glucose residue whose reducing group is involved in the linkage to be hydrolyzed is itself substituted at C-3.</text>
        <dbReference type="EC" id="3.2.1.6"/>
    </reaction>
</comment>
<evidence type="ECO:0000256" key="6">
    <source>
        <dbReference type="SAM" id="MobiDB-lite"/>
    </source>
</evidence>
<keyword evidence="5" id="KW-0326">Glycosidase</keyword>
<evidence type="ECO:0000256" key="1">
    <source>
        <dbReference type="ARBA" id="ARBA00000124"/>
    </source>
</evidence>
<evidence type="ECO:0000256" key="3">
    <source>
        <dbReference type="ARBA" id="ARBA00012599"/>
    </source>
</evidence>
<dbReference type="GO" id="GO:0052861">
    <property type="term" value="F:endo-1,3(4)-beta-glucanase activity"/>
    <property type="evidence" value="ECO:0007669"/>
    <property type="project" value="UniProtKB-EC"/>
</dbReference>
<accession>A0A9Q9AZI5</accession>
<feature type="signal peptide" evidence="7">
    <location>
        <begin position="1"/>
        <end position="19"/>
    </location>
</feature>
<feature type="chain" id="PRO_5040281954" description="endo-1,3(4)-beta-glucanase" evidence="7">
    <location>
        <begin position="20"/>
        <end position="457"/>
    </location>
</feature>